<feature type="transmembrane region" description="Helical" evidence="7">
    <location>
        <begin position="67"/>
        <end position="90"/>
    </location>
</feature>
<dbReference type="RefSeq" id="WP_276239083.1">
    <property type="nucleotide sequence ID" value="NZ_CP119989.1"/>
</dbReference>
<dbReference type="Gene3D" id="3.30.565.10">
    <property type="entry name" value="Histidine kinase-like ATPase, C-terminal domain"/>
    <property type="match status" value="1"/>
</dbReference>
<dbReference type="InterPro" id="IPR036890">
    <property type="entry name" value="HATPase_C_sf"/>
</dbReference>
<keyword evidence="7" id="KW-0472">Membrane</keyword>
<feature type="domain" description="Histidine kinase" evidence="8">
    <location>
        <begin position="147"/>
        <end position="351"/>
    </location>
</feature>
<dbReference type="Proteomes" id="UP001596388">
    <property type="component" value="Unassembled WGS sequence"/>
</dbReference>
<name>A0ABD5WSJ2_9EURY</name>
<comment type="caution">
    <text evidence="9">The sequence shown here is derived from an EMBL/GenBank/DDBJ whole genome shotgun (WGS) entry which is preliminary data.</text>
</comment>
<dbReference type="GO" id="GO:0004673">
    <property type="term" value="F:protein histidine kinase activity"/>
    <property type="evidence" value="ECO:0007669"/>
    <property type="project" value="UniProtKB-EC"/>
</dbReference>
<evidence type="ECO:0000256" key="4">
    <source>
        <dbReference type="ARBA" id="ARBA00022741"/>
    </source>
</evidence>
<reference evidence="9 10" key="1">
    <citation type="journal article" date="2019" name="Int. J. Syst. Evol. Microbiol.">
        <title>The Global Catalogue of Microorganisms (GCM) 10K type strain sequencing project: providing services to taxonomists for standard genome sequencing and annotation.</title>
        <authorList>
            <consortium name="The Broad Institute Genomics Platform"/>
            <consortium name="The Broad Institute Genome Sequencing Center for Infectious Disease"/>
            <person name="Wu L."/>
            <person name="Ma J."/>
        </authorList>
    </citation>
    <scope>NUCLEOTIDE SEQUENCE [LARGE SCALE GENOMIC DNA]</scope>
    <source>
        <strain evidence="9 10">DT55</strain>
    </source>
</reference>
<evidence type="ECO:0000256" key="2">
    <source>
        <dbReference type="ARBA" id="ARBA00012438"/>
    </source>
</evidence>
<dbReference type="GO" id="GO:0005524">
    <property type="term" value="F:ATP binding"/>
    <property type="evidence" value="ECO:0007669"/>
    <property type="project" value="UniProtKB-KW"/>
</dbReference>
<feature type="transmembrane region" description="Helical" evidence="7">
    <location>
        <begin position="12"/>
        <end position="28"/>
    </location>
</feature>
<gene>
    <name evidence="9" type="ORF">ACFQKD_03935</name>
</gene>
<keyword evidence="6" id="KW-0067">ATP-binding</keyword>
<feature type="transmembrane region" description="Helical" evidence="7">
    <location>
        <begin position="102"/>
        <end position="124"/>
    </location>
</feature>
<keyword evidence="3" id="KW-0808">Transferase</keyword>
<evidence type="ECO:0000313" key="9">
    <source>
        <dbReference type="EMBL" id="MFC7096445.1"/>
    </source>
</evidence>
<dbReference type="SUPFAM" id="SSF55874">
    <property type="entry name" value="ATPase domain of HSP90 chaperone/DNA topoisomerase II/histidine kinase"/>
    <property type="match status" value="1"/>
</dbReference>
<proteinExistence type="predicted"/>
<dbReference type="EMBL" id="JBHTAG010000002">
    <property type="protein sequence ID" value="MFC7096445.1"/>
    <property type="molecule type" value="Genomic_DNA"/>
</dbReference>
<evidence type="ECO:0000256" key="7">
    <source>
        <dbReference type="SAM" id="Phobius"/>
    </source>
</evidence>
<accession>A0ABD5WSJ2</accession>
<comment type="catalytic activity">
    <reaction evidence="1">
        <text>ATP + protein L-histidine = ADP + protein N-phospho-L-histidine.</text>
        <dbReference type="EC" id="2.7.13.3"/>
    </reaction>
</comment>
<evidence type="ECO:0000313" key="10">
    <source>
        <dbReference type="Proteomes" id="UP001596388"/>
    </source>
</evidence>
<keyword evidence="7" id="KW-1133">Transmembrane helix</keyword>
<dbReference type="PANTHER" id="PTHR44936">
    <property type="entry name" value="SENSOR PROTEIN CREC"/>
    <property type="match status" value="1"/>
</dbReference>
<dbReference type="InterPro" id="IPR050980">
    <property type="entry name" value="2C_sensor_his_kinase"/>
</dbReference>
<dbReference type="GeneID" id="79269666"/>
<feature type="transmembrane region" description="Helical" evidence="7">
    <location>
        <begin position="34"/>
        <end position="55"/>
    </location>
</feature>
<evidence type="ECO:0000256" key="3">
    <source>
        <dbReference type="ARBA" id="ARBA00022679"/>
    </source>
</evidence>
<evidence type="ECO:0000256" key="5">
    <source>
        <dbReference type="ARBA" id="ARBA00022777"/>
    </source>
</evidence>
<evidence type="ECO:0000256" key="6">
    <source>
        <dbReference type="ARBA" id="ARBA00022840"/>
    </source>
</evidence>
<dbReference type="EC" id="2.7.13.3" evidence="2"/>
<evidence type="ECO:0000256" key="1">
    <source>
        <dbReference type="ARBA" id="ARBA00000085"/>
    </source>
</evidence>
<dbReference type="AlphaFoldDB" id="A0ABD5WSJ2"/>
<keyword evidence="7" id="KW-0812">Transmembrane</keyword>
<dbReference type="PANTHER" id="PTHR44936:SF10">
    <property type="entry name" value="SENSOR PROTEIN RSTB"/>
    <property type="match status" value="1"/>
</dbReference>
<dbReference type="InterPro" id="IPR003594">
    <property type="entry name" value="HATPase_dom"/>
</dbReference>
<dbReference type="Pfam" id="PF02518">
    <property type="entry name" value="HATPase_c"/>
    <property type="match status" value="1"/>
</dbReference>
<evidence type="ECO:0000259" key="8">
    <source>
        <dbReference type="PROSITE" id="PS50109"/>
    </source>
</evidence>
<dbReference type="PROSITE" id="PS50109">
    <property type="entry name" value="HIS_KIN"/>
    <property type="match status" value="1"/>
</dbReference>
<protein>
    <recommendedName>
        <fullName evidence="2">histidine kinase</fullName>
        <ecNumber evidence="2">2.7.13.3</ecNumber>
    </recommendedName>
</protein>
<keyword evidence="5 9" id="KW-0418">Kinase</keyword>
<organism evidence="9 10">
    <name type="scientific">Halobaculum marinum</name>
    <dbReference type="NCBI Taxonomy" id="3031996"/>
    <lineage>
        <taxon>Archaea</taxon>
        <taxon>Methanobacteriati</taxon>
        <taxon>Methanobacteriota</taxon>
        <taxon>Stenosarchaea group</taxon>
        <taxon>Halobacteria</taxon>
        <taxon>Halobacteriales</taxon>
        <taxon>Haloferacaceae</taxon>
        <taxon>Halobaculum</taxon>
    </lineage>
</organism>
<keyword evidence="10" id="KW-1185">Reference proteome</keyword>
<keyword evidence="4" id="KW-0547">Nucleotide-binding</keyword>
<dbReference type="InterPro" id="IPR005467">
    <property type="entry name" value="His_kinase_dom"/>
</dbReference>
<sequence length="355" mass="38393">MLRTRAARRTPALLAASIFLLAVVHVVLDDDAVVVEAAEASILLVFALALAFVTWRVDHESFEPERVARVAATGLATGVVVGSLSALYLGARRVTNEPITEAWFIVSIGWSLGASAGGLVGYYVERVRDERAAQMRVAGRLTVLQRVLRHNIRNEVTIMRGIAQSARASTDDPAIADDLDRLCGHVDRVYGLSEKAQTLANLWGGPATVETDLATVTRAEVDRFREAHPDTNLAVSLPERADAVAHPDTEAAIREALENAVVHNDPAELSVDVRVACEDDEVLVEVVDDGSSVPEEELAAIRATRELPLQHVTGLGLWVIYWVVELSDGRLDMANCDPSGVRVEMRFPAVEAGDA</sequence>